<dbReference type="GO" id="GO:0008233">
    <property type="term" value="F:peptidase activity"/>
    <property type="evidence" value="ECO:0007669"/>
    <property type="project" value="UniProtKB-KW"/>
</dbReference>
<name>A0A7W2F734_9BURK</name>
<evidence type="ECO:0000313" key="10">
    <source>
        <dbReference type="Proteomes" id="UP000573499"/>
    </source>
</evidence>
<evidence type="ECO:0000256" key="3">
    <source>
        <dbReference type="ARBA" id="ARBA00022763"/>
    </source>
</evidence>
<dbReference type="Pfam" id="PF02586">
    <property type="entry name" value="SRAP"/>
    <property type="match status" value="1"/>
</dbReference>
<dbReference type="GO" id="GO:0003697">
    <property type="term" value="F:single-stranded DNA binding"/>
    <property type="evidence" value="ECO:0007669"/>
    <property type="project" value="InterPro"/>
</dbReference>
<dbReference type="GO" id="GO:0006508">
    <property type="term" value="P:proteolysis"/>
    <property type="evidence" value="ECO:0007669"/>
    <property type="project" value="UniProtKB-KW"/>
</dbReference>
<keyword evidence="5" id="KW-0190">Covalent protein-DNA linkage</keyword>
<gene>
    <name evidence="9" type="ORF">H3H39_04555</name>
</gene>
<keyword evidence="4 8" id="KW-0378">Hydrolase</keyword>
<comment type="similarity">
    <text evidence="1 8">Belongs to the SOS response-associated peptidase family.</text>
</comment>
<keyword evidence="10" id="KW-1185">Reference proteome</keyword>
<reference evidence="9 10" key="1">
    <citation type="submission" date="2020-07" db="EMBL/GenBank/DDBJ databases">
        <title>Novel species isolated from subtropical streams in China.</title>
        <authorList>
            <person name="Lu H."/>
        </authorList>
    </citation>
    <scope>NUCLEOTIDE SEQUENCE [LARGE SCALE GENOMIC DNA]</scope>
    <source>
        <strain evidence="9 10">LX47W</strain>
    </source>
</reference>
<dbReference type="GO" id="GO:0106300">
    <property type="term" value="P:protein-DNA covalent cross-linking repair"/>
    <property type="evidence" value="ECO:0007669"/>
    <property type="project" value="InterPro"/>
</dbReference>
<dbReference type="EMBL" id="JACEZU010000002">
    <property type="protein sequence ID" value="MBA5686321.1"/>
    <property type="molecule type" value="Genomic_DNA"/>
</dbReference>
<dbReference type="InterPro" id="IPR036590">
    <property type="entry name" value="SRAP-like"/>
</dbReference>
<evidence type="ECO:0000256" key="4">
    <source>
        <dbReference type="ARBA" id="ARBA00022801"/>
    </source>
</evidence>
<dbReference type="Proteomes" id="UP000573499">
    <property type="component" value="Unassembled WGS sequence"/>
</dbReference>
<dbReference type="EC" id="3.4.-.-" evidence="8"/>
<dbReference type="PANTHER" id="PTHR13604:SF0">
    <property type="entry name" value="ABASIC SITE PROCESSING PROTEIN HMCES"/>
    <property type="match status" value="1"/>
</dbReference>
<dbReference type="RefSeq" id="WP_182152124.1">
    <property type="nucleotide sequence ID" value="NZ_JACEZU010000002.1"/>
</dbReference>
<dbReference type="Gene3D" id="3.90.1680.10">
    <property type="entry name" value="SOS response associated peptidase-like"/>
    <property type="match status" value="1"/>
</dbReference>
<proteinExistence type="inferred from homology"/>
<keyword evidence="6" id="KW-0238">DNA-binding</keyword>
<evidence type="ECO:0000256" key="6">
    <source>
        <dbReference type="ARBA" id="ARBA00023125"/>
    </source>
</evidence>
<comment type="caution">
    <text evidence="9">The sequence shown here is derived from an EMBL/GenBank/DDBJ whole genome shotgun (WGS) entry which is preliminary data.</text>
</comment>
<dbReference type="PANTHER" id="PTHR13604">
    <property type="entry name" value="DC12-RELATED"/>
    <property type="match status" value="1"/>
</dbReference>
<evidence type="ECO:0000256" key="8">
    <source>
        <dbReference type="RuleBase" id="RU364100"/>
    </source>
</evidence>
<organism evidence="9 10">
    <name type="scientific">Rugamonas apoptosis</name>
    <dbReference type="NCBI Taxonomy" id="2758570"/>
    <lineage>
        <taxon>Bacteria</taxon>
        <taxon>Pseudomonadati</taxon>
        <taxon>Pseudomonadota</taxon>
        <taxon>Betaproteobacteria</taxon>
        <taxon>Burkholderiales</taxon>
        <taxon>Oxalobacteraceae</taxon>
        <taxon>Telluria group</taxon>
        <taxon>Rugamonas</taxon>
    </lineage>
</organism>
<keyword evidence="2 8" id="KW-0645">Protease</keyword>
<protein>
    <recommendedName>
        <fullName evidence="8">Abasic site processing protein</fullName>
        <ecNumber evidence="8">3.4.-.-</ecNumber>
    </recommendedName>
</protein>
<accession>A0A7W2F734</accession>
<evidence type="ECO:0000256" key="7">
    <source>
        <dbReference type="ARBA" id="ARBA00023239"/>
    </source>
</evidence>
<sequence length="248" mass="28560">MCVNYISVSRQICFDWFRTPIEVNDDWRDEIYQDYAAPFIVHDEHGQRRGMLGSYGFVPQRHRPKKVMKPGEEPKFIRMSTMNARAEEVGEKRHYKKFWLESKLCLVPALALFEPNYEAGPGSVRWAIELASKEPFAMPGMWRTWEEPDGTVMNSFTHFTLNADAHPLLNRFHEPNEEKRGAAIVRPENYDDWLGCKNPEMARAFIELYPAELLAAHPAPRAPSSQSKKLIIEEKASASTSQNQGSLF</sequence>
<evidence type="ECO:0000313" key="9">
    <source>
        <dbReference type="EMBL" id="MBA5686321.1"/>
    </source>
</evidence>
<dbReference type="GO" id="GO:0016829">
    <property type="term" value="F:lyase activity"/>
    <property type="evidence" value="ECO:0007669"/>
    <property type="project" value="UniProtKB-KW"/>
</dbReference>
<keyword evidence="3" id="KW-0227">DNA damage</keyword>
<evidence type="ECO:0000256" key="1">
    <source>
        <dbReference type="ARBA" id="ARBA00008136"/>
    </source>
</evidence>
<keyword evidence="7" id="KW-0456">Lyase</keyword>
<dbReference type="SUPFAM" id="SSF143081">
    <property type="entry name" value="BB1717-like"/>
    <property type="match status" value="1"/>
</dbReference>
<evidence type="ECO:0000256" key="2">
    <source>
        <dbReference type="ARBA" id="ARBA00022670"/>
    </source>
</evidence>
<dbReference type="InterPro" id="IPR003738">
    <property type="entry name" value="SRAP"/>
</dbReference>
<evidence type="ECO:0000256" key="5">
    <source>
        <dbReference type="ARBA" id="ARBA00023124"/>
    </source>
</evidence>
<dbReference type="AlphaFoldDB" id="A0A7W2F734"/>